<gene>
    <name evidence="1" type="ORF">ALQ53_200058</name>
</gene>
<accession>A0AB37QC30</accession>
<sequence length="263" mass="28804">MAPNRYGRLIGHDQPLVHLLGMIKIRHEHMPIVWILLTQHLGHRHHVAGVNGHHHRQAGGQVQAARSGIALGIQDGVDRIERAAHHQEMLLFGGILEEELLALGRDVLQRLERSRGIKKRHHQGTVSCLTNVGRRGYSLPHQVGVRRVCGGQPVVKSLGSQRLLVVGNSAITSGVFLGLLGPGPNVQAGDRIRFTASRRPVGHILGRIGTVVVDEPACRATIQKATIDAAFLAVLVIDRRDTLPTTVHHRHAFDHQAGLSQYI</sequence>
<dbReference type="EMBL" id="RBPH01000074">
    <property type="protein sequence ID" value="RMN83382.1"/>
    <property type="molecule type" value="Genomic_DNA"/>
</dbReference>
<proteinExistence type="predicted"/>
<comment type="caution">
    <text evidence="1">The sequence shown here is derived from an EMBL/GenBank/DDBJ whole genome shotgun (WGS) entry which is preliminary data.</text>
</comment>
<organism evidence="1 2">
    <name type="scientific">Pseudomonas cannabina</name>
    <dbReference type="NCBI Taxonomy" id="86840"/>
    <lineage>
        <taxon>Bacteria</taxon>
        <taxon>Pseudomonadati</taxon>
        <taxon>Pseudomonadota</taxon>
        <taxon>Gammaproteobacteria</taxon>
        <taxon>Pseudomonadales</taxon>
        <taxon>Pseudomonadaceae</taxon>
        <taxon>Pseudomonas</taxon>
    </lineage>
</organism>
<evidence type="ECO:0000313" key="2">
    <source>
        <dbReference type="Proteomes" id="UP000269335"/>
    </source>
</evidence>
<dbReference type="Proteomes" id="UP000269335">
    <property type="component" value="Unassembled WGS sequence"/>
</dbReference>
<protein>
    <submittedName>
        <fullName evidence="1">Uncharacterized protein</fullName>
    </submittedName>
</protein>
<reference evidence="1 2" key="1">
    <citation type="submission" date="2018-08" db="EMBL/GenBank/DDBJ databases">
        <title>Recombination of ecologically and evolutionarily significant loci maintains genetic cohesion in the Pseudomonas syringae species complex.</title>
        <authorList>
            <person name="Dillon M."/>
            <person name="Thakur S."/>
            <person name="Almeida R.N.D."/>
            <person name="Weir B.S."/>
            <person name="Guttman D.S."/>
        </authorList>
    </citation>
    <scope>NUCLEOTIDE SEQUENCE [LARGE SCALE GENOMIC DNA]</scope>
    <source>
        <strain evidence="1 2">ICMP 15201</strain>
    </source>
</reference>
<dbReference type="AlphaFoldDB" id="A0AB37QC30"/>
<evidence type="ECO:0000313" key="1">
    <source>
        <dbReference type="EMBL" id="RMN83382.1"/>
    </source>
</evidence>
<name>A0AB37QC30_PSECA</name>